<sequence>MLNNKMLKKTALSSMALLVLAGGGTAAFAQGGQGGHDDKDRGNESRNSEKEKNNGNKATWKFEDEAELKWATESIMRLASKGVFTGYEDGTFKPNQKISRIEAIVAAVRVMELEDEAQDAMDTELNFKDADLIEKKYPWAVGYVAVALENDLFAETETKIDPAVNATRLWSTTLLVKALGLEEEAKEKSNTKLDFKDADKIPAGSVGYVAVALEKGIITGYNDNTFRPNQPVTRAELAALLDRTDEELPDHDAAAIEGELKSEPKNGKMTIVKDDDTELTLELASDAFIFREGKKVKASALEEGDELFIRTYENKAVFIEVTEAADEEDEDQNEEEDESFEETGVISSITLNASGKLAAISIVQEDDDDDSETVLIFNVSSDVKIKGDASDLAKGTEVELEGENSTVTKITIK</sequence>
<feature type="region of interest" description="Disordered" evidence="1">
    <location>
        <begin position="29"/>
        <end position="58"/>
    </location>
</feature>
<dbReference type="EMBL" id="JBHUMY010000005">
    <property type="protein sequence ID" value="MFD2659567.1"/>
    <property type="molecule type" value="Genomic_DNA"/>
</dbReference>
<evidence type="ECO:0000313" key="5">
    <source>
        <dbReference type="Proteomes" id="UP001597493"/>
    </source>
</evidence>
<dbReference type="InterPro" id="IPR051465">
    <property type="entry name" value="Cell_Envelope_Struct_Comp"/>
</dbReference>
<dbReference type="PROSITE" id="PS51272">
    <property type="entry name" value="SLH"/>
    <property type="match status" value="2"/>
</dbReference>
<dbReference type="InterPro" id="IPR001119">
    <property type="entry name" value="SLH_dom"/>
</dbReference>
<evidence type="ECO:0000313" key="4">
    <source>
        <dbReference type="EMBL" id="MFD2659567.1"/>
    </source>
</evidence>
<protein>
    <submittedName>
        <fullName evidence="4">S-layer homology domain-containing protein</fullName>
    </submittedName>
</protein>
<feature type="compositionally biased region" description="Basic and acidic residues" evidence="1">
    <location>
        <begin position="35"/>
        <end position="58"/>
    </location>
</feature>
<evidence type="ECO:0000259" key="3">
    <source>
        <dbReference type="PROSITE" id="PS51272"/>
    </source>
</evidence>
<keyword evidence="5" id="KW-1185">Reference proteome</keyword>
<gene>
    <name evidence="4" type="ORF">ACFSW5_04725</name>
</gene>
<feature type="signal peptide" evidence="2">
    <location>
        <begin position="1"/>
        <end position="29"/>
    </location>
</feature>
<keyword evidence="2" id="KW-0732">Signal</keyword>
<dbReference type="Proteomes" id="UP001597493">
    <property type="component" value="Unassembled WGS sequence"/>
</dbReference>
<proteinExistence type="predicted"/>
<evidence type="ECO:0000256" key="2">
    <source>
        <dbReference type="SAM" id="SignalP"/>
    </source>
</evidence>
<comment type="caution">
    <text evidence="4">The sequence shown here is derived from an EMBL/GenBank/DDBJ whole genome shotgun (WGS) entry which is preliminary data.</text>
</comment>
<dbReference type="RefSeq" id="WP_379270255.1">
    <property type="nucleotide sequence ID" value="NZ_JBHUGT010000013.1"/>
</dbReference>
<dbReference type="Pfam" id="PF00395">
    <property type="entry name" value="SLH"/>
    <property type="match status" value="2"/>
</dbReference>
<feature type="chain" id="PRO_5045537236" evidence="2">
    <location>
        <begin position="30"/>
        <end position="413"/>
    </location>
</feature>
<organism evidence="4 5">
    <name type="scientific">Paenibacillus thailandensis</name>
    <dbReference type="NCBI Taxonomy" id="393250"/>
    <lineage>
        <taxon>Bacteria</taxon>
        <taxon>Bacillati</taxon>
        <taxon>Bacillota</taxon>
        <taxon>Bacilli</taxon>
        <taxon>Bacillales</taxon>
        <taxon>Paenibacillaceae</taxon>
        <taxon>Paenibacillus</taxon>
    </lineage>
</organism>
<feature type="domain" description="SLH" evidence="3">
    <location>
        <begin position="192"/>
        <end position="255"/>
    </location>
</feature>
<name>A0ABW5QTA6_9BACL</name>
<reference evidence="5" key="1">
    <citation type="journal article" date="2019" name="Int. J. Syst. Evol. Microbiol.">
        <title>The Global Catalogue of Microorganisms (GCM) 10K type strain sequencing project: providing services to taxonomists for standard genome sequencing and annotation.</title>
        <authorList>
            <consortium name="The Broad Institute Genomics Platform"/>
            <consortium name="The Broad Institute Genome Sequencing Center for Infectious Disease"/>
            <person name="Wu L."/>
            <person name="Ma J."/>
        </authorList>
    </citation>
    <scope>NUCLEOTIDE SEQUENCE [LARGE SCALE GENOMIC DNA]</scope>
    <source>
        <strain evidence="5">TISTR 1827</strain>
    </source>
</reference>
<accession>A0ABW5QTA6</accession>
<evidence type="ECO:0000256" key="1">
    <source>
        <dbReference type="SAM" id="MobiDB-lite"/>
    </source>
</evidence>
<feature type="domain" description="SLH" evidence="3">
    <location>
        <begin position="58"/>
        <end position="121"/>
    </location>
</feature>
<dbReference type="PANTHER" id="PTHR43308">
    <property type="entry name" value="OUTER MEMBRANE PROTEIN ALPHA-RELATED"/>
    <property type="match status" value="1"/>
</dbReference>